<gene>
    <name evidence="3" type="ORF">KUTeg_007298</name>
</gene>
<dbReference type="EMBL" id="JARBDR010000337">
    <property type="protein sequence ID" value="KAJ8315148.1"/>
    <property type="molecule type" value="Genomic_DNA"/>
</dbReference>
<dbReference type="InterPro" id="IPR036291">
    <property type="entry name" value="NAD(P)-bd_dom_sf"/>
</dbReference>
<organism evidence="3 4">
    <name type="scientific">Tegillarca granosa</name>
    <name type="common">Malaysian cockle</name>
    <name type="synonym">Anadara granosa</name>
    <dbReference type="NCBI Taxonomy" id="220873"/>
    <lineage>
        <taxon>Eukaryota</taxon>
        <taxon>Metazoa</taxon>
        <taxon>Spiralia</taxon>
        <taxon>Lophotrochozoa</taxon>
        <taxon>Mollusca</taxon>
        <taxon>Bivalvia</taxon>
        <taxon>Autobranchia</taxon>
        <taxon>Pteriomorphia</taxon>
        <taxon>Arcoida</taxon>
        <taxon>Arcoidea</taxon>
        <taxon>Arcidae</taxon>
        <taxon>Tegillarca</taxon>
    </lineage>
</organism>
<comment type="caution">
    <text evidence="3">The sequence shown here is derived from an EMBL/GenBank/DDBJ whole genome shotgun (WGS) entry which is preliminary data.</text>
</comment>
<dbReference type="InterPro" id="IPR002347">
    <property type="entry name" value="SDR_fam"/>
</dbReference>
<sequence>MGAKQSFPVIKLDKEKNVIVTGANTGIGYEVAKWIAMMGATVIIACRSEEKAKTAIEKMKKDFLSEKQKIEEKTNLTDELLIEFMMVDMSSLRSVKSFIDEFKSSGRKLHALVCNAGVFNFNAGKLSEPLLNNALFFTNDVYIWTGLYSCVNYLSHFLITLHLLPVMLTSGPDCRIVFVSSEAYGMGNFNKEEMERKSKDFRIGYEVAKWIAMMGATVIIACRSEEKAKTAIEKMKKDFLSEKQKIEENTNLTDELLIEFMKVDMSSLRSVKSFIDEFKSSGRKLHALVCNAGVNYLSHFLITLHLLPVMLTSGPDCRIVFVSSDGYVMADFDKDEIERKSKYVRKLFLLHGTWSYTIMKQLFKKCFKCLKSLTNLTYSEWFVKYL</sequence>
<dbReference type="Proteomes" id="UP001217089">
    <property type="component" value="Unassembled WGS sequence"/>
</dbReference>
<evidence type="ECO:0000256" key="1">
    <source>
        <dbReference type="ARBA" id="ARBA00006484"/>
    </source>
</evidence>
<dbReference type="PANTHER" id="PTHR24320:SF152">
    <property type="entry name" value="SHORT-CHAIN DEHYDROGENASE_REDUCTASE FAMILY PROTEIN"/>
    <property type="match status" value="1"/>
</dbReference>
<keyword evidence="4" id="KW-1185">Reference proteome</keyword>
<protein>
    <submittedName>
        <fullName evidence="3">Uncharacterized protein</fullName>
    </submittedName>
</protein>
<evidence type="ECO:0000313" key="4">
    <source>
        <dbReference type="Proteomes" id="UP001217089"/>
    </source>
</evidence>
<proteinExistence type="inferred from homology"/>
<dbReference type="SUPFAM" id="SSF51735">
    <property type="entry name" value="NAD(P)-binding Rossmann-fold domains"/>
    <property type="match status" value="2"/>
</dbReference>
<dbReference type="Pfam" id="PF00106">
    <property type="entry name" value="adh_short"/>
    <property type="match status" value="2"/>
</dbReference>
<evidence type="ECO:0000313" key="3">
    <source>
        <dbReference type="EMBL" id="KAJ8315148.1"/>
    </source>
</evidence>
<dbReference type="Gene3D" id="3.40.50.720">
    <property type="entry name" value="NAD(P)-binding Rossmann-like Domain"/>
    <property type="match status" value="3"/>
</dbReference>
<reference evidence="3 4" key="1">
    <citation type="submission" date="2022-12" db="EMBL/GenBank/DDBJ databases">
        <title>Chromosome-level genome of Tegillarca granosa.</title>
        <authorList>
            <person name="Kim J."/>
        </authorList>
    </citation>
    <scope>NUCLEOTIDE SEQUENCE [LARGE SCALE GENOMIC DNA]</scope>
    <source>
        <strain evidence="3">Teg-2019</strain>
        <tissue evidence="3">Adductor muscle</tissue>
    </source>
</reference>
<name>A0ABQ9FHG1_TEGGR</name>
<evidence type="ECO:0000256" key="2">
    <source>
        <dbReference type="ARBA" id="ARBA00023002"/>
    </source>
</evidence>
<dbReference type="PANTHER" id="PTHR24320">
    <property type="entry name" value="RETINOL DEHYDROGENASE"/>
    <property type="match status" value="1"/>
</dbReference>
<comment type="similarity">
    <text evidence="1">Belongs to the short-chain dehydrogenases/reductases (SDR) family.</text>
</comment>
<accession>A0ABQ9FHG1</accession>
<keyword evidence="2" id="KW-0560">Oxidoreductase</keyword>